<reference evidence="5 6" key="1">
    <citation type="submission" date="2020-04" db="EMBL/GenBank/DDBJ databases">
        <title>Genome sequencing of novel species.</title>
        <authorList>
            <person name="Heo J."/>
            <person name="Kim S.-J."/>
            <person name="Kim J.-S."/>
            <person name="Hong S.-B."/>
            <person name="Kwon S.-W."/>
        </authorList>
    </citation>
    <scope>NUCLEOTIDE SEQUENCE [LARGE SCALE GENOMIC DNA]</scope>
    <source>
        <strain evidence="5 6">MFER-1</strain>
    </source>
</reference>
<evidence type="ECO:0000256" key="3">
    <source>
        <dbReference type="ARBA" id="ARBA00023163"/>
    </source>
</evidence>
<keyword evidence="6" id="KW-1185">Reference proteome</keyword>
<dbReference type="InterPro" id="IPR009057">
    <property type="entry name" value="Homeodomain-like_sf"/>
</dbReference>
<dbReference type="InterPro" id="IPR018060">
    <property type="entry name" value="HTH_AraC"/>
</dbReference>
<dbReference type="SUPFAM" id="SSF46689">
    <property type="entry name" value="Homeodomain-like"/>
    <property type="match status" value="2"/>
</dbReference>
<dbReference type="PANTHER" id="PTHR43280:SF2">
    <property type="entry name" value="HTH-TYPE TRANSCRIPTIONAL REGULATOR EXSA"/>
    <property type="match status" value="1"/>
</dbReference>
<dbReference type="Pfam" id="PF12833">
    <property type="entry name" value="HTH_18"/>
    <property type="match status" value="1"/>
</dbReference>
<evidence type="ECO:0000313" key="6">
    <source>
        <dbReference type="Proteomes" id="UP000502248"/>
    </source>
</evidence>
<dbReference type="SUPFAM" id="SSF51215">
    <property type="entry name" value="Regulatory protein AraC"/>
    <property type="match status" value="1"/>
</dbReference>
<dbReference type="GO" id="GO:0003700">
    <property type="term" value="F:DNA-binding transcription factor activity"/>
    <property type="evidence" value="ECO:0007669"/>
    <property type="project" value="InterPro"/>
</dbReference>
<proteinExistence type="predicted"/>
<dbReference type="PANTHER" id="PTHR43280">
    <property type="entry name" value="ARAC-FAMILY TRANSCRIPTIONAL REGULATOR"/>
    <property type="match status" value="1"/>
</dbReference>
<name>A0A7Z2VJ67_9BACL</name>
<organism evidence="5 6">
    <name type="scientific">Cohnella herbarum</name>
    <dbReference type="NCBI Taxonomy" id="2728023"/>
    <lineage>
        <taxon>Bacteria</taxon>
        <taxon>Bacillati</taxon>
        <taxon>Bacillota</taxon>
        <taxon>Bacilli</taxon>
        <taxon>Bacillales</taxon>
        <taxon>Paenibacillaceae</taxon>
        <taxon>Cohnella</taxon>
    </lineage>
</organism>
<evidence type="ECO:0000256" key="2">
    <source>
        <dbReference type="ARBA" id="ARBA00023125"/>
    </source>
</evidence>
<keyword evidence="1" id="KW-0805">Transcription regulation</keyword>
<protein>
    <submittedName>
        <fullName evidence="5">AraC family transcriptional regulator</fullName>
    </submittedName>
</protein>
<evidence type="ECO:0000259" key="4">
    <source>
        <dbReference type="PROSITE" id="PS01124"/>
    </source>
</evidence>
<dbReference type="GO" id="GO:0043565">
    <property type="term" value="F:sequence-specific DNA binding"/>
    <property type="evidence" value="ECO:0007669"/>
    <property type="project" value="InterPro"/>
</dbReference>
<dbReference type="RefSeq" id="WP_169280327.1">
    <property type="nucleotide sequence ID" value="NZ_CP051680.1"/>
</dbReference>
<dbReference type="Gene3D" id="1.10.10.60">
    <property type="entry name" value="Homeodomain-like"/>
    <property type="match status" value="2"/>
</dbReference>
<evidence type="ECO:0000313" key="5">
    <source>
        <dbReference type="EMBL" id="QJD84042.1"/>
    </source>
</evidence>
<dbReference type="KEGG" id="cheb:HH215_13175"/>
<dbReference type="InterPro" id="IPR037923">
    <property type="entry name" value="HTH-like"/>
</dbReference>
<accession>A0A7Z2VJ67</accession>
<dbReference type="SMART" id="SM00342">
    <property type="entry name" value="HTH_ARAC"/>
    <property type="match status" value="1"/>
</dbReference>
<dbReference type="EMBL" id="CP051680">
    <property type="protein sequence ID" value="QJD84042.1"/>
    <property type="molecule type" value="Genomic_DNA"/>
</dbReference>
<evidence type="ECO:0000256" key="1">
    <source>
        <dbReference type="ARBA" id="ARBA00023015"/>
    </source>
</evidence>
<dbReference type="InterPro" id="IPR014710">
    <property type="entry name" value="RmlC-like_jellyroll"/>
</dbReference>
<keyword evidence="3" id="KW-0804">Transcription</keyword>
<feature type="domain" description="HTH araC/xylS-type" evidence="4">
    <location>
        <begin position="194"/>
        <end position="292"/>
    </location>
</feature>
<gene>
    <name evidence="5" type="ORF">HH215_13175</name>
</gene>
<dbReference type="InterPro" id="IPR003313">
    <property type="entry name" value="AraC-bd"/>
</dbReference>
<dbReference type="AlphaFoldDB" id="A0A7Z2VJ67"/>
<sequence>MYEHRYREISAHGFPDFPFHVYTNEHHENNHAILPIHWHNEMEMIYLAKGSAIFKIEDREYSLRTGEAVIVHPGELHSGIRTAYGEVAYHSIVFKFSWLSSFHKDRIQERFIIPILDGTSRLPAYLSADKQEHDKPLEYIRILLMENERKAHAYEMNLKAALLRLIAHMYQHDLMESRIETKGRQGRELHQKMKSLLSFMDSNLNNKLELNQLASAIDLSNSHFCRFFKDQTGMRPMEYLNYIRVNKAATLLRTGNYSVIDAAFETGYQHVSYFSKWFKIYMNMTPSEYKAYYASGI</sequence>
<dbReference type="Proteomes" id="UP000502248">
    <property type="component" value="Chromosome"/>
</dbReference>
<dbReference type="Gene3D" id="2.60.120.10">
    <property type="entry name" value="Jelly Rolls"/>
    <property type="match status" value="1"/>
</dbReference>
<keyword evidence="2" id="KW-0238">DNA-binding</keyword>
<dbReference type="Pfam" id="PF02311">
    <property type="entry name" value="AraC_binding"/>
    <property type="match status" value="1"/>
</dbReference>
<dbReference type="PROSITE" id="PS01124">
    <property type="entry name" value="HTH_ARAC_FAMILY_2"/>
    <property type="match status" value="1"/>
</dbReference>